<reference evidence="1" key="1">
    <citation type="submission" date="2020-05" db="EMBL/GenBank/DDBJ databases">
        <title>WGS assembly of Panicum virgatum.</title>
        <authorList>
            <person name="Lovell J.T."/>
            <person name="Jenkins J."/>
            <person name="Shu S."/>
            <person name="Juenger T.E."/>
            <person name="Schmutz J."/>
        </authorList>
    </citation>
    <scope>NUCLEOTIDE SEQUENCE</scope>
    <source>
        <strain evidence="1">AP13</strain>
    </source>
</reference>
<comment type="caution">
    <text evidence="1">The sequence shown here is derived from an EMBL/GenBank/DDBJ whole genome shotgun (WGS) entry which is preliminary data.</text>
</comment>
<dbReference type="Proteomes" id="UP000823388">
    <property type="component" value="Chromosome 6N"/>
</dbReference>
<protein>
    <submittedName>
        <fullName evidence="1">Uncharacterized protein</fullName>
    </submittedName>
</protein>
<accession>A0A8T0R125</accession>
<evidence type="ECO:0000313" key="1">
    <source>
        <dbReference type="EMBL" id="KAG2578925.1"/>
    </source>
</evidence>
<gene>
    <name evidence="1" type="ORF">PVAP13_6NG207506</name>
</gene>
<keyword evidence="2" id="KW-1185">Reference proteome</keyword>
<name>A0A8T0R125_PANVG</name>
<evidence type="ECO:0000313" key="2">
    <source>
        <dbReference type="Proteomes" id="UP000823388"/>
    </source>
</evidence>
<sequence>MDPPFRSLAWVEAGPVWTHMKEEVVHWFAGSTRENHGGRGSQTLRIEAAATGGDRRPATVTKMPRDGLARGLEVEAALAAEAAWELKEVVASMDGSLNMDADSTLDLSIELGGDGSISADKSHGVKKETQAQFIDFAPLVSRWKYQHCGIP</sequence>
<dbReference type="AlphaFoldDB" id="A0A8T0R125"/>
<organism evidence="1 2">
    <name type="scientific">Panicum virgatum</name>
    <name type="common">Blackwell switchgrass</name>
    <dbReference type="NCBI Taxonomy" id="38727"/>
    <lineage>
        <taxon>Eukaryota</taxon>
        <taxon>Viridiplantae</taxon>
        <taxon>Streptophyta</taxon>
        <taxon>Embryophyta</taxon>
        <taxon>Tracheophyta</taxon>
        <taxon>Spermatophyta</taxon>
        <taxon>Magnoliopsida</taxon>
        <taxon>Liliopsida</taxon>
        <taxon>Poales</taxon>
        <taxon>Poaceae</taxon>
        <taxon>PACMAD clade</taxon>
        <taxon>Panicoideae</taxon>
        <taxon>Panicodae</taxon>
        <taxon>Paniceae</taxon>
        <taxon>Panicinae</taxon>
        <taxon>Panicum</taxon>
        <taxon>Panicum sect. Hiantes</taxon>
    </lineage>
</organism>
<proteinExistence type="predicted"/>
<dbReference type="EMBL" id="CM029048">
    <property type="protein sequence ID" value="KAG2578925.1"/>
    <property type="molecule type" value="Genomic_DNA"/>
</dbReference>